<dbReference type="Pfam" id="PF00084">
    <property type="entry name" value="Sushi"/>
    <property type="match status" value="7"/>
</dbReference>
<evidence type="ECO:0000259" key="8">
    <source>
        <dbReference type="PROSITE" id="PS50923"/>
    </source>
</evidence>
<dbReference type="InterPro" id="IPR050350">
    <property type="entry name" value="Compl-Cell_Adhes-Reg"/>
</dbReference>
<comment type="caution">
    <text evidence="9">The sequence shown here is derived from an EMBL/GenBank/DDBJ whole genome shotgun (WGS) entry which is preliminary data.</text>
</comment>
<feature type="transmembrane region" description="Helical" evidence="7">
    <location>
        <begin position="611"/>
        <end position="634"/>
    </location>
</feature>
<keyword evidence="7" id="KW-1133">Transmembrane helix</keyword>
<evidence type="ECO:0000256" key="3">
    <source>
        <dbReference type="ARBA" id="ARBA00023157"/>
    </source>
</evidence>
<sequence length="682" mass="74537">MILTVVPFYAAITCEPLANVRFGRYSNATCSTKKSFYNDTCEVTCDFGYVLQGTQIQRRTLEWEWTPKITSLCEQIHCPALTLPHHALVVSDPRSTIAGSVVTYGCREGYELHNGSLLLECNLDGRWSDDPPQCAIDVTASSYVYGTTVTFSCLTGFDLIAGVTERTCLANRRWSGVKPFCKKIVCGEPRQVEHTQMITTGRKFNAKAVYRCKAGYEQTSGNNTAVCKESGHWSDVTLVCRAVTCGAPPQPVHTLVVESGEGISGTADYDSITCPVTATTAHVVIVNQTGVQLDDTVTLSCEPGYHLVSGSTIRTCLWTRDWSDAPITCEETMRHEPMSVLGATVSCPSLPVHASATYRCSEGYRAAGGDFSHTCQVDGTWNGQRPTCEGHLQILCGEIRVPENSTLIAMSGGLTPGSRTTFQCVPGYTIATDENDTRCSPEGQWDRPLPRCEKIDCGPPPAVSNARTESLTGTTFMETAKYACDEGYKADVIKAPLIENLQQVSQGVRDVKRCSGPPAVANTTWSVDKKSFEQRVIYKCLPRFHLVSGELAKVCSSDLKWIGEDPVCIESTKGWDFVYEKDEPKTPKEKAMAKIGYKTSGDQVGHMATGIVASVILAVSVAAVVALDAPLLYAHLKMMRRNVSYGIRRMRKRRTPVSAVRHQTAASPPVSHTPVEPFIQQE</sequence>
<feature type="domain" description="Sushi" evidence="8">
    <location>
        <begin position="184"/>
        <end position="242"/>
    </location>
</feature>
<feature type="domain" description="Sushi" evidence="8">
    <location>
        <begin position="76"/>
        <end position="136"/>
    </location>
</feature>
<dbReference type="EMBL" id="JAODUO010000923">
    <property type="protein sequence ID" value="KAK2172868.1"/>
    <property type="molecule type" value="Genomic_DNA"/>
</dbReference>
<feature type="region of interest" description="Disordered" evidence="6">
    <location>
        <begin position="654"/>
        <end position="682"/>
    </location>
</feature>
<evidence type="ECO:0000256" key="1">
    <source>
        <dbReference type="ARBA" id="ARBA00022659"/>
    </source>
</evidence>
<evidence type="ECO:0000256" key="4">
    <source>
        <dbReference type="ARBA" id="ARBA00023180"/>
    </source>
</evidence>
<protein>
    <recommendedName>
        <fullName evidence="8">Sushi domain-containing protein</fullName>
    </recommendedName>
</protein>
<keyword evidence="1 5" id="KW-0768">Sushi</keyword>
<name>A0AAD9NLE4_RIDPI</name>
<dbReference type="PROSITE" id="PS50923">
    <property type="entry name" value="SUSHI"/>
    <property type="match status" value="6"/>
</dbReference>
<accession>A0AAD9NLE4</accession>
<feature type="domain" description="Sushi" evidence="8">
    <location>
        <begin position="327"/>
        <end position="390"/>
    </location>
</feature>
<dbReference type="InterPro" id="IPR035976">
    <property type="entry name" value="Sushi/SCR/CCP_sf"/>
</dbReference>
<evidence type="ECO:0000256" key="2">
    <source>
        <dbReference type="ARBA" id="ARBA00022737"/>
    </source>
</evidence>
<evidence type="ECO:0000313" key="10">
    <source>
        <dbReference type="Proteomes" id="UP001209878"/>
    </source>
</evidence>
<dbReference type="InterPro" id="IPR000436">
    <property type="entry name" value="Sushi_SCR_CCP_dom"/>
</dbReference>
<keyword evidence="4" id="KW-0325">Glycoprotein</keyword>
<keyword evidence="10" id="KW-1185">Reference proteome</keyword>
<feature type="domain" description="Sushi" evidence="8">
    <location>
        <begin position="394"/>
        <end position="454"/>
    </location>
</feature>
<evidence type="ECO:0000256" key="6">
    <source>
        <dbReference type="SAM" id="MobiDB-lite"/>
    </source>
</evidence>
<feature type="domain" description="Sushi" evidence="8">
    <location>
        <begin position="142"/>
        <end position="183"/>
    </location>
</feature>
<feature type="disulfide bond" evidence="5">
    <location>
        <begin position="396"/>
        <end position="439"/>
    </location>
</feature>
<dbReference type="Proteomes" id="UP001209878">
    <property type="component" value="Unassembled WGS sequence"/>
</dbReference>
<dbReference type="PANTHER" id="PTHR19325:SF575">
    <property type="entry name" value="LOCOMOTION-RELATED PROTEIN HIKARU GENKI"/>
    <property type="match status" value="1"/>
</dbReference>
<feature type="domain" description="Sushi" evidence="8">
    <location>
        <begin position="512"/>
        <end position="570"/>
    </location>
</feature>
<dbReference type="Gene3D" id="2.10.70.10">
    <property type="entry name" value="Complement Module, domain 1"/>
    <property type="match status" value="9"/>
</dbReference>
<evidence type="ECO:0000256" key="7">
    <source>
        <dbReference type="SAM" id="Phobius"/>
    </source>
</evidence>
<dbReference type="SMART" id="SM00032">
    <property type="entry name" value="CCP"/>
    <property type="match status" value="8"/>
</dbReference>
<dbReference type="SUPFAM" id="SSF57535">
    <property type="entry name" value="Complement control module/SCR domain"/>
    <property type="match status" value="8"/>
</dbReference>
<evidence type="ECO:0000313" key="9">
    <source>
        <dbReference type="EMBL" id="KAK2172868.1"/>
    </source>
</evidence>
<dbReference type="PANTHER" id="PTHR19325">
    <property type="entry name" value="COMPLEMENT COMPONENT-RELATED SUSHI DOMAIN-CONTAINING"/>
    <property type="match status" value="1"/>
</dbReference>
<gene>
    <name evidence="9" type="ORF">NP493_923g00030</name>
</gene>
<keyword evidence="3 5" id="KW-1015">Disulfide bond</keyword>
<keyword evidence="7" id="KW-0812">Transmembrane</keyword>
<dbReference type="AlphaFoldDB" id="A0AAD9NLE4"/>
<feature type="disulfide bond" evidence="5">
    <location>
        <begin position="78"/>
        <end position="121"/>
    </location>
</feature>
<keyword evidence="7" id="KW-0472">Membrane</keyword>
<proteinExistence type="predicted"/>
<organism evidence="9 10">
    <name type="scientific">Ridgeia piscesae</name>
    <name type="common">Tubeworm</name>
    <dbReference type="NCBI Taxonomy" id="27915"/>
    <lineage>
        <taxon>Eukaryota</taxon>
        <taxon>Metazoa</taxon>
        <taxon>Spiralia</taxon>
        <taxon>Lophotrochozoa</taxon>
        <taxon>Annelida</taxon>
        <taxon>Polychaeta</taxon>
        <taxon>Sedentaria</taxon>
        <taxon>Canalipalpata</taxon>
        <taxon>Sabellida</taxon>
        <taxon>Siboglinidae</taxon>
        <taxon>Ridgeia</taxon>
    </lineage>
</organism>
<comment type="caution">
    <text evidence="5">Lacks conserved residue(s) required for the propagation of feature annotation.</text>
</comment>
<keyword evidence="2" id="KW-0677">Repeat</keyword>
<evidence type="ECO:0000256" key="5">
    <source>
        <dbReference type="PROSITE-ProRule" id="PRU00302"/>
    </source>
</evidence>
<reference evidence="9" key="1">
    <citation type="journal article" date="2023" name="Mol. Biol. Evol.">
        <title>Third-Generation Sequencing Reveals the Adaptive Role of the Epigenome in Three Deep-Sea Polychaetes.</title>
        <authorList>
            <person name="Perez M."/>
            <person name="Aroh O."/>
            <person name="Sun Y."/>
            <person name="Lan Y."/>
            <person name="Juniper S.K."/>
            <person name="Young C.R."/>
            <person name="Angers B."/>
            <person name="Qian P.Y."/>
        </authorList>
    </citation>
    <scope>NUCLEOTIDE SEQUENCE</scope>
    <source>
        <strain evidence="9">R07B-5</strain>
    </source>
</reference>
<dbReference type="CDD" id="cd00033">
    <property type="entry name" value="CCP"/>
    <property type="match status" value="6"/>
</dbReference>